<protein>
    <submittedName>
        <fullName evidence="3">DUF2232 domain-containing protein</fullName>
    </submittedName>
</protein>
<dbReference type="Proteomes" id="UP001333102">
    <property type="component" value="Chromosome"/>
</dbReference>
<keyword evidence="4" id="KW-1185">Reference proteome</keyword>
<gene>
    <name evidence="3" type="ORF">VLY81_00495</name>
</gene>
<feature type="transmembrane region" description="Helical" evidence="2">
    <location>
        <begin position="241"/>
        <end position="262"/>
    </location>
</feature>
<dbReference type="RefSeq" id="WP_324669049.1">
    <property type="nucleotide sequence ID" value="NZ_CP141614.1"/>
</dbReference>
<organism evidence="3 4">
    <name type="scientific">Geochorda subterranea</name>
    <dbReference type="NCBI Taxonomy" id="3109564"/>
    <lineage>
        <taxon>Bacteria</taxon>
        <taxon>Bacillati</taxon>
        <taxon>Bacillota</taxon>
        <taxon>Limnochordia</taxon>
        <taxon>Limnochordales</taxon>
        <taxon>Geochordaceae</taxon>
        <taxon>Geochorda</taxon>
    </lineage>
</organism>
<evidence type="ECO:0000313" key="3">
    <source>
        <dbReference type="EMBL" id="WRP14683.1"/>
    </source>
</evidence>
<dbReference type="EMBL" id="CP141614">
    <property type="protein sequence ID" value="WRP14683.1"/>
    <property type="molecule type" value="Genomic_DNA"/>
</dbReference>
<feature type="transmembrane region" description="Helical" evidence="2">
    <location>
        <begin position="123"/>
        <end position="148"/>
    </location>
</feature>
<dbReference type="InterPro" id="IPR018710">
    <property type="entry name" value="DUF2232"/>
</dbReference>
<feature type="transmembrane region" description="Helical" evidence="2">
    <location>
        <begin position="37"/>
        <end position="57"/>
    </location>
</feature>
<evidence type="ECO:0000256" key="2">
    <source>
        <dbReference type="SAM" id="Phobius"/>
    </source>
</evidence>
<keyword evidence="2" id="KW-0472">Membrane</keyword>
<reference evidence="4" key="1">
    <citation type="submission" date="2023-12" db="EMBL/GenBank/DDBJ databases">
        <title>Novel isolates from deep terrestrial aquifers shed light on the physiology and ecology of the class Limnochordia.</title>
        <authorList>
            <person name="Karnachuk O.V."/>
            <person name="Lukina A.P."/>
            <person name="Avakyan M.R."/>
            <person name="Kadnikov V."/>
            <person name="Begmatov S."/>
            <person name="Beletsky A.V."/>
            <person name="Mardanov A.V."/>
            <person name="Ravin N.V."/>
        </authorList>
    </citation>
    <scope>NUCLEOTIDE SEQUENCE [LARGE SCALE GENOMIC DNA]</scope>
    <source>
        <strain evidence="4">LN</strain>
    </source>
</reference>
<feature type="transmembrane region" description="Helical" evidence="2">
    <location>
        <begin position="268"/>
        <end position="289"/>
    </location>
</feature>
<sequence>MVRRLHRAVPPLPGRDTPITASSSPERVRVRRLTEGGLLAAVTVVLGWLSLYVPYLIVVLPAPMALLVYRHGVTAAISAWVVAAILSGVLLGGLGAVLLLIPSGLTGLSLGMALHAGWPPGRVLAAAVAGATLATLLSLGLSFALVGIDPIERLFTVYEEGMQGAVSLYGRLGLPAEQLEMAQAQLQATLELMRVLLPVLLLSSALVSALVNHWAARAVLVRLGERIAWFEPFARWRSTPLAPALVAAGLLVGMVAGAHPWVGVAAANLSFAGAVIAFVQGLSLVWFWFDRAGLAKGFRLLLVLLVLWLPIANLALVVAGLVDPWFNFRRL</sequence>
<dbReference type="Pfam" id="PF09991">
    <property type="entry name" value="DUF2232"/>
    <property type="match status" value="1"/>
</dbReference>
<accession>A0ABZ1BR64</accession>
<feature type="transmembrane region" description="Helical" evidence="2">
    <location>
        <begin position="77"/>
        <end position="102"/>
    </location>
</feature>
<evidence type="ECO:0000313" key="4">
    <source>
        <dbReference type="Proteomes" id="UP001333102"/>
    </source>
</evidence>
<name>A0ABZ1BR64_9FIRM</name>
<feature type="transmembrane region" description="Helical" evidence="2">
    <location>
        <begin position="301"/>
        <end position="322"/>
    </location>
</feature>
<keyword evidence="2" id="KW-0812">Transmembrane</keyword>
<dbReference type="PANTHER" id="PTHR41324:SF1">
    <property type="entry name" value="DUF2232 DOMAIN-CONTAINING PROTEIN"/>
    <property type="match status" value="1"/>
</dbReference>
<feature type="region of interest" description="Disordered" evidence="1">
    <location>
        <begin position="1"/>
        <end position="23"/>
    </location>
</feature>
<proteinExistence type="predicted"/>
<keyword evidence="2" id="KW-1133">Transmembrane helix</keyword>
<dbReference type="PANTHER" id="PTHR41324">
    <property type="entry name" value="MEMBRANE PROTEIN-RELATED"/>
    <property type="match status" value="1"/>
</dbReference>
<evidence type="ECO:0000256" key="1">
    <source>
        <dbReference type="SAM" id="MobiDB-lite"/>
    </source>
</evidence>